<feature type="transmembrane region" description="Helical" evidence="1">
    <location>
        <begin position="222"/>
        <end position="244"/>
    </location>
</feature>
<dbReference type="RefSeq" id="WP_285450383.1">
    <property type="nucleotide sequence ID" value="NZ_CP127173.1"/>
</dbReference>
<feature type="transmembrane region" description="Helical" evidence="1">
    <location>
        <begin position="383"/>
        <end position="400"/>
    </location>
</feature>
<evidence type="ECO:0000313" key="2">
    <source>
        <dbReference type="EMBL" id="WIV53883.1"/>
    </source>
</evidence>
<evidence type="ECO:0000313" key="3">
    <source>
        <dbReference type="Proteomes" id="UP001227101"/>
    </source>
</evidence>
<feature type="transmembrane region" description="Helical" evidence="1">
    <location>
        <begin position="35"/>
        <end position="59"/>
    </location>
</feature>
<feature type="transmembrane region" description="Helical" evidence="1">
    <location>
        <begin position="65"/>
        <end position="84"/>
    </location>
</feature>
<dbReference type="EMBL" id="CP127173">
    <property type="protein sequence ID" value="WIV53883.1"/>
    <property type="molecule type" value="Genomic_DNA"/>
</dbReference>
<reference evidence="2 3" key="1">
    <citation type="submission" date="2023-06" db="EMBL/GenBank/DDBJ databases">
        <authorList>
            <person name="Oyuntsetseg B."/>
            <person name="Kim S.B."/>
        </authorList>
    </citation>
    <scope>NUCLEOTIDE SEQUENCE [LARGE SCALE GENOMIC DNA]</scope>
    <source>
        <strain evidence="2 3">2-2</strain>
    </source>
</reference>
<proteinExistence type="predicted"/>
<feature type="transmembrane region" description="Helical" evidence="1">
    <location>
        <begin position="189"/>
        <end position="210"/>
    </location>
</feature>
<feature type="transmembrane region" description="Helical" evidence="1">
    <location>
        <begin position="407"/>
        <end position="426"/>
    </location>
</feature>
<dbReference type="InterPro" id="IPR046671">
    <property type="entry name" value="DUF6541"/>
</dbReference>
<dbReference type="Pfam" id="PF20176">
    <property type="entry name" value="DUF6541"/>
    <property type="match status" value="1"/>
</dbReference>
<name>A0ABY8XE37_9PSEU</name>
<protein>
    <submittedName>
        <fullName evidence="2">Uncharacterized protein</fullName>
    </submittedName>
</protein>
<feature type="transmembrane region" description="Helical" evidence="1">
    <location>
        <begin position="96"/>
        <end position="122"/>
    </location>
</feature>
<feature type="transmembrane region" description="Helical" evidence="1">
    <location>
        <begin position="482"/>
        <end position="502"/>
    </location>
</feature>
<keyword evidence="1" id="KW-0812">Transmembrane</keyword>
<gene>
    <name evidence="2" type="ORF">QP939_34095</name>
</gene>
<keyword evidence="1" id="KW-0472">Membrane</keyword>
<keyword evidence="1" id="KW-1133">Transmembrane helix</keyword>
<feature type="transmembrane region" description="Helical" evidence="1">
    <location>
        <begin position="250"/>
        <end position="269"/>
    </location>
</feature>
<dbReference type="Proteomes" id="UP001227101">
    <property type="component" value="Chromosome"/>
</dbReference>
<keyword evidence="3" id="KW-1185">Reference proteome</keyword>
<evidence type="ECO:0000256" key="1">
    <source>
        <dbReference type="SAM" id="Phobius"/>
    </source>
</evidence>
<feature type="transmembrane region" description="Helical" evidence="1">
    <location>
        <begin position="276"/>
        <end position="293"/>
    </location>
</feature>
<feature type="transmembrane region" description="Helical" evidence="1">
    <location>
        <begin position="330"/>
        <end position="354"/>
    </location>
</feature>
<feature type="transmembrane region" description="Helical" evidence="1">
    <location>
        <begin position="299"/>
        <end position="318"/>
    </location>
</feature>
<sequence>MSWLDAAPTMVLCGVLLVLPGLPLTYLLGLRRLAMVAVAPVVVVALVAVTAIGAAKLGVRWSPPLVFLVSVGSAVVAGCVVMLLRRRLLQPAPGDSLPVVAAAASGLVVALALGVFAIRAAIGSPEELVKTDDSSFHYNAVTNILNSGVASTFRIDTLGVPGRVRGFYPAAWHDLGSLLAMLTGGSVPATANILSVTIALVVWPLGCVLLMRQLAGPDRQALALAGLLSVAFGAFPWELLGWGILWPNLLGLSLVPAGVAVVMSMAGLAREDVIGRGRAFLLAPVALTAIAIAHPNAVVSLAAITLPAIVVALARAAARRYRAGRRPQAALFAAPIVLAAPAYWLVVVRLGVFAGPMTADSPPFESPSQALGEVLTGATNHHGAGWVLAGLVIVGAVSCFRQRSRRWLVAGHALSGGLYVLAAGVPGASRRIFTGFWYTDSHRLAAMLPVTGVPLVVIGVLAVVSAARAGLAPDGVLRRLRLWPPAAAVVVVIALLLATGGLHHADHRDRVLAAYPKANPLVTPDEYALFERIGRRTEPGTIVAQMPYNGSPAVMALTRRQVLFPQLNLGRLTTDQVYLAQHLNQAASDPRVCEIVNRLQVRYLLTNDHARGNRWDGTAYPAPSAGFRQIDQGGSFRLYRVSPCDKTADSR</sequence>
<feature type="transmembrane region" description="Helical" evidence="1">
    <location>
        <begin position="446"/>
        <end position="470"/>
    </location>
</feature>
<accession>A0ABY8XE37</accession>
<organism evidence="2 3">
    <name type="scientific">Amycolatopsis nalaikhensis</name>
    <dbReference type="NCBI Taxonomy" id="715472"/>
    <lineage>
        <taxon>Bacteria</taxon>
        <taxon>Bacillati</taxon>
        <taxon>Actinomycetota</taxon>
        <taxon>Actinomycetes</taxon>
        <taxon>Pseudonocardiales</taxon>
        <taxon>Pseudonocardiaceae</taxon>
        <taxon>Amycolatopsis</taxon>
    </lineage>
</organism>
<feature type="transmembrane region" description="Helical" evidence="1">
    <location>
        <begin position="6"/>
        <end position="28"/>
    </location>
</feature>